<evidence type="ECO:0000313" key="2">
    <source>
        <dbReference type="EMBL" id="EPQ54443.1"/>
    </source>
</evidence>
<gene>
    <name evidence="2" type="ORF">GLOTRDRAFT_129805</name>
</gene>
<feature type="compositionally biased region" description="Polar residues" evidence="1">
    <location>
        <begin position="351"/>
        <end position="363"/>
    </location>
</feature>
<feature type="region of interest" description="Disordered" evidence="1">
    <location>
        <begin position="249"/>
        <end position="280"/>
    </location>
</feature>
<feature type="compositionally biased region" description="Basic and acidic residues" evidence="1">
    <location>
        <begin position="159"/>
        <end position="169"/>
    </location>
</feature>
<name>S7Q4N0_GLOTA</name>
<feature type="region of interest" description="Disordered" evidence="1">
    <location>
        <begin position="296"/>
        <end position="331"/>
    </location>
</feature>
<dbReference type="GeneID" id="19302009"/>
<feature type="region of interest" description="Disordered" evidence="1">
    <location>
        <begin position="159"/>
        <end position="217"/>
    </location>
</feature>
<evidence type="ECO:0000313" key="3">
    <source>
        <dbReference type="Proteomes" id="UP000030669"/>
    </source>
</evidence>
<proteinExistence type="predicted"/>
<dbReference type="Proteomes" id="UP000030669">
    <property type="component" value="Unassembled WGS sequence"/>
</dbReference>
<dbReference type="OrthoDB" id="10599542at2759"/>
<feature type="region of interest" description="Disordered" evidence="1">
    <location>
        <begin position="350"/>
        <end position="384"/>
    </location>
</feature>
<dbReference type="RefSeq" id="XP_007866751.1">
    <property type="nucleotide sequence ID" value="XM_007868560.1"/>
</dbReference>
<feature type="compositionally biased region" description="Low complexity" evidence="1">
    <location>
        <begin position="255"/>
        <end position="273"/>
    </location>
</feature>
<accession>S7Q4N0</accession>
<feature type="region of interest" description="Disordered" evidence="1">
    <location>
        <begin position="86"/>
        <end position="141"/>
    </location>
</feature>
<dbReference type="EMBL" id="KB469303">
    <property type="protein sequence ID" value="EPQ54443.1"/>
    <property type="molecule type" value="Genomic_DNA"/>
</dbReference>
<reference evidence="2 3" key="1">
    <citation type="journal article" date="2012" name="Science">
        <title>The Paleozoic origin of enzymatic lignin decomposition reconstructed from 31 fungal genomes.</title>
        <authorList>
            <person name="Floudas D."/>
            <person name="Binder M."/>
            <person name="Riley R."/>
            <person name="Barry K."/>
            <person name="Blanchette R.A."/>
            <person name="Henrissat B."/>
            <person name="Martinez A.T."/>
            <person name="Otillar R."/>
            <person name="Spatafora J.W."/>
            <person name="Yadav J.S."/>
            <person name="Aerts A."/>
            <person name="Benoit I."/>
            <person name="Boyd A."/>
            <person name="Carlson A."/>
            <person name="Copeland A."/>
            <person name="Coutinho P.M."/>
            <person name="de Vries R.P."/>
            <person name="Ferreira P."/>
            <person name="Findley K."/>
            <person name="Foster B."/>
            <person name="Gaskell J."/>
            <person name="Glotzer D."/>
            <person name="Gorecki P."/>
            <person name="Heitman J."/>
            <person name="Hesse C."/>
            <person name="Hori C."/>
            <person name="Igarashi K."/>
            <person name="Jurgens J.A."/>
            <person name="Kallen N."/>
            <person name="Kersten P."/>
            <person name="Kohler A."/>
            <person name="Kuees U."/>
            <person name="Kumar T.K.A."/>
            <person name="Kuo A."/>
            <person name="LaButti K."/>
            <person name="Larrondo L.F."/>
            <person name="Lindquist E."/>
            <person name="Ling A."/>
            <person name="Lombard V."/>
            <person name="Lucas S."/>
            <person name="Lundell T."/>
            <person name="Martin R."/>
            <person name="McLaughlin D.J."/>
            <person name="Morgenstern I."/>
            <person name="Morin E."/>
            <person name="Murat C."/>
            <person name="Nagy L.G."/>
            <person name="Nolan M."/>
            <person name="Ohm R.A."/>
            <person name="Patyshakuliyeva A."/>
            <person name="Rokas A."/>
            <person name="Ruiz-Duenas F.J."/>
            <person name="Sabat G."/>
            <person name="Salamov A."/>
            <person name="Samejima M."/>
            <person name="Schmutz J."/>
            <person name="Slot J.C."/>
            <person name="St John F."/>
            <person name="Stenlid J."/>
            <person name="Sun H."/>
            <person name="Sun S."/>
            <person name="Syed K."/>
            <person name="Tsang A."/>
            <person name="Wiebenga A."/>
            <person name="Young D."/>
            <person name="Pisabarro A."/>
            <person name="Eastwood D.C."/>
            <person name="Martin F."/>
            <person name="Cullen D."/>
            <person name="Grigoriev I.V."/>
            <person name="Hibbett D.S."/>
        </authorList>
    </citation>
    <scope>NUCLEOTIDE SEQUENCE [LARGE SCALE GENOMIC DNA]</scope>
    <source>
        <strain evidence="2 3">ATCC 11539</strain>
    </source>
</reference>
<dbReference type="KEGG" id="gtr:GLOTRDRAFT_129805"/>
<organism evidence="2 3">
    <name type="scientific">Gloeophyllum trabeum (strain ATCC 11539 / FP-39264 / Madison 617)</name>
    <name type="common">Brown rot fungus</name>
    <dbReference type="NCBI Taxonomy" id="670483"/>
    <lineage>
        <taxon>Eukaryota</taxon>
        <taxon>Fungi</taxon>
        <taxon>Dikarya</taxon>
        <taxon>Basidiomycota</taxon>
        <taxon>Agaricomycotina</taxon>
        <taxon>Agaricomycetes</taxon>
        <taxon>Gloeophyllales</taxon>
        <taxon>Gloeophyllaceae</taxon>
        <taxon>Gloeophyllum</taxon>
    </lineage>
</organism>
<dbReference type="AlphaFoldDB" id="S7Q4N0"/>
<feature type="compositionally biased region" description="Low complexity" evidence="1">
    <location>
        <begin position="200"/>
        <end position="216"/>
    </location>
</feature>
<feature type="compositionally biased region" description="Polar residues" evidence="1">
    <location>
        <begin position="309"/>
        <end position="318"/>
    </location>
</feature>
<dbReference type="HOGENOM" id="CLU_630137_0_0_1"/>
<protein>
    <submittedName>
        <fullName evidence="2">Uncharacterized protein</fullName>
    </submittedName>
</protein>
<evidence type="ECO:0000256" key="1">
    <source>
        <dbReference type="SAM" id="MobiDB-lite"/>
    </source>
</evidence>
<keyword evidence="3" id="KW-1185">Reference proteome</keyword>
<sequence>MTDANLPMVPMEATPDEIMNSLRMQKTIDKWTNQSAATKPMTILSFFQTMTGLPYEFFKALRPEVRRRWEEAYGRACNKFYEIHPPSAPRAIRPSRSKRNKHRDDGTEAFQAVPSHDNSRDMPLSMGAHHQDLRSSGQGTSRAVAGLSTVFIDYGETRSVRRRSGESKNRKNKRQEPYPSLAAGPSRLPMPSVSPHAQESPTASSSGSPSTYSGSPFAWRDSPLGRYEQVSTSLPDNSSLASRYFRTPEEPQVDAPASFVSPAVSAPSRPRSSTLPSNVSSLGLYSDSIPLYYPYRAEPSPPSTPGGWESSSLTSTPADSPAQLSLSSFPPVPSSSAGWSPAVSPIDLAPSPSQWYNRPASSHTPEHDHPPLPRFVEPTEQTHPGHSRFFLEDIAEMLAVVEPIVHAEFQQQALDPNLFSTNLQYQEDATGGSGS</sequence>